<dbReference type="RefSeq" id="WP_084080155.1">
    <property type="nucleotide sequence ID" value="NZ_FQUU01000014.1"/>
</dbReference>
<organism evidence="2 3">
    <name type="scientific">Flavisolibacter ginsengisoli DSM 18119</name>
    <dbReference type="NCBI Taxonomy" id="1121884"/>
    <lineage>
        <taxon>Bacteria</taxon>
        <taxon>Pseudomonadati</taxon>
        <taxon>Bacteroidota</taxon>
        <taxon>Chitinophagia</taxon>
        <taxon>Chitinophagales</taxon>
        <taxon>Chitinophagaceae</taxon>
        <taxon>Flavisolibacter</taxon>
    </lineage>
</organism>
<evidence type="ECO:0000313" key="3">
    <source>
        <dbReference type="Proteomes" id="UP000184048"/>
    </source>
</evidence>
<reference evidence="2 3" key="1">
    <citation type="submission" date="2016-11" db="EMBL/GenBank/DDBJ databases">
        <authorList>
            <person name="Jaros S."/>
            <person name="Januszkiewicz K."/>
            <person name="Wedrychowicz H."/>
        </authorList>
    </citation>
    <scope>NUCLEOTIDE SEQUENCE [LARGE SCALE GENOMIC DNA]</scope>
    <source>
        <strain evidence="2 3">DSM 18119</strain>
    </source>
</reference>
<feature type="compositionally biased region" description="Polar residues" evidence="1">
    <location>
        <begin position="175"/>
        <end position="191"/>
    </location>
</feature>
<dbReference type="STRING" id="1121884.SAMN02745131_03159"/>
<feature type="compositionally biased region" description="Basic and acidic residues" evidence="1">
    <location>
        <begin position="138"/>
        <end position="150"/>
    </location>
</feature>
<dbReference type="Proteomes" id="UP000184048">
    <property type="component" value="Unassembled WGS sequence"/>
</dbReference>
<dbReference type="AlphaFoldDB" id="A0A1M5D938"/>
<accession>A0A1M5D938</accession>
<feature type="compositionally biased region" description="Basic and acidic residues" evidence="1">
    <location>
        <begin position="1"/>
        <end position="24"/>
    </location>
</feature>
<feature type="compositionally biased region" description="Basic and acidic residues" evidence="1">
    <location>
        <begin position="116"/>
        <end position="130"/>
    </location>
</feature>
<gene>
    <name evidence="2" type="ORF">SAMN02745131_03159</name>
</gene>
<feature type="region of interest" description="Disordered" evidence="1">
    <location>
        <begin position="1"/>
        <end position="191"/>
    </location>
</feature>
<dbReference type="EMBL" id="FQUU01000014">
    <property type="protein sequence ID" value="SHF63400.1"/>
    <property type="molecule type" value="Genomic_DNA"/>
</dbReference>
<feature type="compositionally biased region" description="Acidic residues" evidence="1">
    <location>
        <begin position="76"/>
        <end position="92"/>
    </location>
</feature>
<proteinExistence type="predicted"/>
<feature type="compositionally biased region" description="Basic and acidic residues" evidence="1">
    <location>
        <begin position="32"/>
        <end position="56"/>
    </location>
</feature>
<evidence type="ECO:0000313" key="2">
    <source>
        <dbReference type="EMBL" id="SHF63400.1"/>
    </source>
</evidence>
<protein>
    <submittedName>
        <fullName evidence="2">Uncharacterized protein</fullName>
    </submittedName>
</protein>
<name>A0A1M5D938_9BACT</name>
<evidence type="ECO:0000256" key="1">
    <source>
        <dbReference type="SAM" id="MobiDB-lite"/>
    </source>
</evidence>
<keyword evidence="3" id="KW-1185">Reference proteome</keyword>
<sequence length="191" mass="21181">MDSKENNIPRGEREPGNSRIERRSSIPGDLPDSQKDREEMRTQEEFIDLPDVKDIPGQEFVNAPPVGALGDTTIASDDEEGVGVFDLDDSEDFTPGTEGDVSRGEKQALEQIDYLPTRDENNLIEARMDNTDFQNEPLNERSFGEVRTASDLDVPGSENDDANERIGEEDEENNDYSLGSADNDNITEGTP</sequence>
<dbReference type="OrthoDB" id="678582at2"/>